<dbReference type="Proteomes" id="UP000001514">
    <property type="component" value="Unassembled WGS sequence"/>
</dbReference>
<name>D8RZE0_SELML</name>
<dbReference type="FunCoup" id="D8RZE0">
    <property type="interactions" value="3818"/>
</dbReference>
<feature type="transmembrane region" description="Helical" evidence="8">
    <location>
        <begin position="253"/>
        <end position="271"/>
    </location>
</feature>
<comment type="subcellular location">
    <subcellularLocation>
        <location evidence="1">Membrane</location>
        <topology evidence="1">Multi-pass membrane protein</topology>
    </subcellularLocation>
</comment>
<evidence type="ECO:0000256" key="8">
    <source>
        <dbReference type="SAM" id="Phobius"/>
    </source>
</evidence>
<reference evidence="9 10" key="1">
    <citation type="journal article" date="2011" name="Science">
        <title>The Selaginella genome identifies genetic changes associated with the evolution of vascular plants.</title>
        <authorList>
            <person name="Banks J.A."/>
            <person name="Nishiyama T."/>
            <person name="Hasebe M."/>
            <person name="Bowman J.L."/>
            <person name="Gribskov M."/>
            <person name="dePamphilis C."/>
            <person name="Albert V.A."/>
            <person name="Aono N."/>
            <person name="Aoyama T."/>
            <person name="Ambrose B.A."/>
            <person name="Ashton N.W."/>
            <person name="Axtell M.J."/>
            <person name="Barker E."/>
            <person name="Barker M.S."/>
            <person name="Bennetzen J.L."/>
            <person name="Bonawitz N.D."/>
            <person name="Chapple C."/>
            <person name="Cheng C."/>
            <person name="Correa L.G."/>
            <person name="Dacre M."/>
            <person name="DeBarry J."/>
            <person name="Dreyer I."/>
            <person name="Elias M."/>
            <person name="Engstrom E.M."/>
            <person name="Estelle M."/>
            <person name="Feng L."/>
            <person name="Finet C."/>
            <person name="Floyd S.K."/>
            <person name="Frommer W.B."/>
            <person name="Fujita T."/>
            <person name="Gramzow L."/>
            <person name="Gutensohn M."/>
            <person name="Harholt J."/>
            <person name="Hattori M."/>
            <person name="Heyl A."/>
            <person name="Hirai T."/>
            <person name="Hiwatashi Y."/>
            <person name="Ishikawa M."/>
            <person name="Iwata M."/>
            <person name="Karol K.G."/>
            <person name="Koehler B."/>
            <person name="Kolukisaoglu U."/>
            <person name="Kubo M."/>
            <person name="Kurata T."/>
            <person name="Lalonde S."/>
            <person name="Li K."/>
            <person name="Li Y."/>
            <person name="Litt A."/>
            <person name="Lyons E."/>
            <person name="Manning G."/>
            <person name="Maruyama T."/>
            <person name="Michael T.P."/>
            <person name="Mikami K."/>
            <person name="Miyazaki S."/>
            <person name="Morinaga S."/>
            <person name="Murata T."/>
            <person name="Mueller-Roeber B."/>
            <person name="Nelson D.R."/>
            <person name="Obara M."/>
            <person name="Oguri Y."/>
            <person name="Olmstead R.G."/>
            <person name="Onodera N."/>
            <person name="Petersen B.L."/>
            <person name="Pils B."/>
            <person name="Prigge M."/>
            <person name="Rensing S.A."/>
            <person name="Riano-Pachon D.M."/>
            <person name="Roberts A.W."/>
            <person name="Sato Y."/>
            <person name="Scheller H.V."/>
            <person name="Schulz B."/>
            <person name="Schulz C."/>
            <person name="Shakirov E.V."/>
            <person name="Shibagaki N."/>
            <person name="Shinohara N."/>
            <person name="Shippen D.E."/>
            <person name="Soerensen I."/>
            <person name="Sotooka R."/>
            <person name="Sugimoto N."/>
            <person name="Sugita M."/>
            <person name="Sumikawa N."/>
            <person name="Tanurdzic M."/>
            <person name="Theissen G."/>
            <person name="Ulvskov P."/>
            <person name="Wakazuki S."/>
            <person name="Weng J.K."/>
            <person name="Willats W.W."/>
            <person name="Wipf D."/>
            <person name="Wolf P.G."/>
            <person name="Yang L."/>
            <person name="Zimmer A.D."/>
            <person name="Zhu Q."/>
            <person name="Mitros T."/>
            <person name="Hellsten U."/>
            <person name="Loque D."/>
            <person name="Otillar R."/>
            <person name="Salamov A."/>
            <person name="Schmutz J."/>
            <person name="Shapiro H."/>
            <person name="Lindquist E."/>
            <person name="Lucas S."/>
            <person name="Rokhsar D."/>
            <person name="Grigoriev I.V."/>
        </authorList>
    </citation>
    <scope>NUCLEOTIDE SEQUENCE [LARGE SCALE GENOMIC DNA]</scope>
</reference>
<dbReference type="KEGG" id="smo:SELMODRAFT_416473"/>
<dbReference type="GO" id="GO:0006506">
    <property type="term" value="P:GPI anchor biosynthetic process"/>
    <property type="evidence" value="ECO:0007669"/>
    <property type="project" value="UniProtKB-UniPathway"/>
</dbReference>
<gene>
    <name evidence="9" type="ORF">SELMODRAFT_416473</name>
</gene>
<dbReference type="STRING" id="88036.D8RZE0"/>
<feature type="transmembrane region" description="Helical" evidence="8">
    <location>
        <begin position="76"/>
        <end position="98"/>
    </location>
</feature>
<evidence type="ECO:0000313" key="9">
    <source>
        <dbReference type="EMBL" id="EFJ22594.1"/>
    </source>
</evidence>
<feature type="transmembrane region" description="Helical" evidence="8">
    <location>
        <begin position="173"/>
        <end position="191"/>
    </location>
</feature>
<dbReference type="InterPro" id="IPR009450">
    <property type="entry name" value="Plno_GlcNAc_GPI2"/>
</dbReference>
<dbReference type="AlphaFoldDB" id="D8RZE0"/>
<keyword evidence="5 8" id="KW-0812">Transmembrane</keyword>
<dbReference type="eggNOG" id="KOG3059">
    <property type="taxonomic scope" value="Eukaryota"/>
</dbReference>
<feature type="transmembrane region" description="Helical" evidence="8">
    <location>
        <begin position="118"/>
        <end position="137"/>
    </location>
</feature>
<feature type="transmembrane region" description="Helical" evidence="8">
    <location>
        <begin position="48"/>
        <end position="70"/>
    </location>
</feature>
<comment type="similarity">
    <text evidence="3">Belongs to the PIGC family.</text>
</comment>
<sequence>MAAHEGGWSKVVYGGMQGGFPDNYTDSSFLEDMVMNANVVRRDLWTTVLDSVGVAQHLCVVAIIASVWAYTLCQRLTAAALLSLDALLLALGLCIWLLTTLHHHRLRRHTTTTTLRHLLYFVAGLYVMTPVFHTLTTSISSDSIWACTICLLLLHLFLHDYSCCSTTSATSTSVVASVSLHASILASVLIASRLPSTPLVFATMLFSLQFFLLFPPLSCSVKRASVKLHLVLSSLLLLAALVLLLPLSVPACLLLAAALLVITLVCPLWLLRIHEYKFEINGPWDEAKLCFRIDDDDARNL</sequence>
<dbReference type="Pfam" id="PF06432">
    <property type="entry name" value="GPI2"/>
    <property type="match status" value="1"/>
</dbReference>
<evidence type="ECO:0000313" key="10">
    <source>
        <dbReference type="Proteomes" id="UP000001514"/>
    </source>
</evidence>
<dbReference type="PANTHER" id="PTHR12982:SF0">
    <property type="entry name" value="PHOSPHATIDYLINOSITOL N-ACETYLGLUCOSAMINYLTRANSFERASE SUBUNIT C"/>
    <property type="match status" value="1"/>
</dbReference>
<evidence type="ECO:0000256" key="5">
    <source>
        <dbReference type="ARBA" id="ARBA00022692"/>
    </source>
</evidence>
<dbReference type="HOGENOM" id="CLU_024002_2_0_1"/>
<keyword evidence="10" id="KW-1185">Reference proteome</keyword>
<evidence type="ECO:0000256" key="4">
    <source>
        <dbReference type="ARBA" id="ARBA00022502"/>
    </source>
</evidence>
<accession>D8RZE0</accession>
<evidence type="ECO:0000256" key="7">
    <source>
        <dbReference type="ARBA" id="ARBA00023136"/>
    </source>
</evidence>
<protein>
    <recommendedName>
        <fullName evidence="11">Phosphatidylinositol N-acetylglucosaminyltransferase subunit C</fullName>
    </recommendedName>
</protein>
<feature type="transmembrane region" description="Helical" evidence="8">
    <location>
        <begin position="197"/>
        <end position="214"/>
    </location>
</feature>
<dbReference type="GO" id="GO:0000506">
    <property type="term" value="C:glycosylphosphatidylinositol-N-acetylglucosaminyltransferase (GPI-GnT) complex"/>
    <property type="evidence" value="ECO:0000318"/>
    <property type="project" value="GO_Central"/>
</dbReference>
<evidence type="ECO:0000256" key="3">
    <source>
        <dbReference type="ARBA" id="ARBA00008321"/>
    </source>
</evidence>
<evidence type="ECO:0000256" key="6">
    <source>
        <dbReference type="ARBA" id="ARBA00022989"/>
    </source>
</evidence>
<dbReference type="EMBL" id="GL377595">
    <property type="protein sequence ID" value="EFJ22594.1"/>
    <property type="molecule type" value="Genomic_DNA"/>
</dbReference>
<dbReference type="UniPathway" id="UPA00196"/>
<evidence type="ECO:0000256" key="1">
    <source>
        <dbReference type="ARBA" id="ARBA00004141"/>
    </source>
</evidence>
<dbReference type="Gramene" id="EFJ22594">
    <property type="protein sequence ID" value="EFJ22594"/>
    <property type="gene ID" value="SELMODRAFT_416473"/>
</dbReference>
<keyword evidence="6 8" id="KW-1133">Transmembrane helix</keyword>
<comment type="pathway">
    <text evidence="2">Glycolipid biosynthesis; glycosylphosphatidylinositol-anchor biosynthesis.</text>
</comment>
<keyword evidence="7 8" id="KW-0472">Membrane</keyword>
<dbReference type="OMA" id="STSYHAF"/>
<feature type="transmembrane region" description="Helical" evidence="8">
    <location>
        <begin position="143"/>
        <end position="161"/>
    </location>
</feature>
<evidence type="ECO:0008006" key="11">
    <source>
        <dbReference type="Google" id="ProtNLM"/>
    </source>
</evidence>
<proteinExistence type="inferred from homology"/>
<keyword evidence="4" id="KW-0337">GPI-anchor biosynthesis</keyword>
<dbReference type="PIRSF" id="PIRSF016104">
    <property type="entry name" value="GPI2"/>
    <property type="match status" value="1"/>
</dbReference>
<dbReference type="InParanoid" id="D8RZE0"/>
<organism evidence="10">
    <name type="scientific">Selaginella moellendorffii</name>
    <name type="common">Spikemoss</name>
    <dbReference type="NCBI Taxonomy" id="88036"/>
    <lineage>
        <taxon>Eukaryota</taxon>
        <taxon>Viridiplantae</taxon>
        <taxon>Streptophyta</taxon>
        <taxon>Embryophyta</taxon>
        <taxon>Tracheophyta</taxon>
        <taxon>Lycopodiopsida</taxon>
        <taxon>Selaginellales</taxon>
        <taxon>Selaginellaceae</taxon>
        <taxon>Selaginella</taxon>
    </lineage>
</organism>
<feature type="transmembrane region" description="Helical" evidence="8">
    <location>
        <begin position="226"/>
        <end position="247"/>
    </location>
</feature>
<evidence type="ECO:0000256" key="2">
    <source>
        <dbReference type="ARBA" id="ARBA00004687"/>
    </source>
</evidence>
<dbReference type="PANTHER" id="PTHR12982">
    <property type="entry name" value="PHOSPHATIDYLINOSITOL GLYCAN, CLASS C"/>
    <property type="match status" value="1"/>
</dbReference>